<dbReference type="SUPFAM" id="SSF56281">
    <property type="entry name" value="Metallo-hydrolase/oxidoreductase"/>
    <property type="match status" value="1"/>
</dbReference>
<dbReference type="Pfam" id="PF00753">
    <property type="entry name" value="Lactamase_B"/>
    <property type="match status" value="1"/>
</dbReference>
<dbReference type="PANTHER" id="PTHR30619:SF1">
    <property type="entry name" value="RECOMBINATION PROTEIN 2"/>
    <property type="match status" value="1"/>
</dbReference>
<protein>
    <submittedName>
        <fullName evidence="2">ComEC/Rec2 family competence protein</fullName>
    </submittedName>
</protein>
<dbReference type="EMBL" id="JBHSPH010000018">
    <property type="protein sequence ID" value="MFC5865265.1"/>
    <property type="molecule type" value="Genomic_DNA"/>
</dbReference>
<evidence type="ECO:0000313" key="3">
    <source>
        <dbReference type="Proteomes" id="UP001596091"/>
    </source>
</evidence>
<organism evidence="2 3">
    <name type="scientific">Acidicapsa dinghuensis</name>
    <dbReference type="NCBI Taxonomy" id="2218256"/>
    <lineage>
        <taxon>Bacteria</taxon>
        <taxon>Pseudomonadati</taxon>
        <taxon>Acidobacteriota</taxon>
        <taxon>Terriglobia</taxon>
        <taxon>Terriglobales</taxon>
        <taxon>Acidobacteriaceae</taxon>
        <taxon>Acidicapsa</taxon>
    </lineage>
</organism>
<sequence>MNRRKFLRSSGEVALVTAMPGLSSSIWADSSMPVLPQWSRGMLDLHHINTGRGNATLVVMPDGTSLLIDAGATSTRGPAVCPARPDESRRPGEWIARYVQRQLTATGHAKLDYALATHLHGDHVGDVTDSSPRSSYGDYRLTGISDVAEVIPITTLIDRGFPDYDFPTKVAAPTALNYIRFVQSVQQRETRVERARPGSVNQIIQLIQRHARQSDSQFEIRILSSSGAIRTGQGEENRILIPSGAIAPKDEIESENMLSIALRLRYGKFTYFTGADLNCLTNYGRDPWRDIETPVAQAAGPVDVATCNHHAYFDACGPAFVQALKPRVWILQSWHAAHASISSLANISSTSLYPEQRDVFCLGLHPAAGVVSGRFSDRFKSKQGHVLVRVAPGGEEYRVFVIDDGNEDANVTGAFGPYRSS</sequence>
<proteinExistence type="predicted"/>
<comment type="caution">
    <text evidence="2">The sequence shown here is derived from an EMBL/GenBank/DDBJ whole genome shotgun (WGS) entry which is preliminary data.</text>
</comment>
<keyword evidence="3" id="KW-1185">Reference proteome</keyword>
<evidence type="ECO:0000259" key="1">
    <source>
        <dbReference type="Pfam" id="PF00753"/>
    </source>
</evidence>
<name>A0ABW1ELX1_9BACT</name>
<reference evidence="3" key="1">
    <citation type="journal article" date="2019" name="Int. J. Syst. Evol. Microbiol.">
        <title>The Global Catalogue of Microorganisms (GCM) 10K type strain sequencing project: providing services to taxonomists for standard genome sequencing and annotation.</title>
        <authorList>
            <consortium name="The Broad Institute Genomics Platform"/>
            <consortium name="The Broad Institute Genome Sequencing Center for Infectious Disease"/>
            <person name="Wu L."/>
            <person name="Ma J."/>
        </authorList>
    </citation>
    <scope>NUCLEOTIDE SEQUENCE [LARGE SCALE GENOMIC DNA]</scope>
    <source>
        <strain evidence="3">JCM 4087</strain>
    </source>
</reference>
<dbReference type="InterPro" id="IPR052159">
    <property type="entry name" value="Competence_DNA_uptake"/>
</dbReference>
<dbReference type="RefSeq" id="WP_263341590.1">
    <property type="nucleotide sequence ID" value="NZ_JAGSYH010000007.1"/>
</dbReference>
<feature type="domain" description="Metallo-beta-lactamase" evidence="1">
    <location>
        <begin position="51"/>
        <end position="128"/>
    </location>
</feature>
<gene>
    <name evidence="2" type="ORF">ACFPT7_23370</name>
</gene>
<dbReference type="Proteomes" id="UP001596091">
    <property type="component" value="Unassembled WGS sequence"/>
</dbReference>
<dbReference type="InterPro" id="IPR036866">
    <property type="entry name" value="RibonucZ/Hydroxyglut_hydro"/>
</dbReference>
<accession>A0ABW1ELX1</accession>
<dbReference type="InterPro" id="IPR001279">
    <property type="entry name" value="Metallo-B-lactamas"/>
</dbReference>
<evidence type="ECO:0000313" key="2">
    <source>
        <dbReference type="EMBL" id="MFC5865265.1"/>
    </source>
</evidence>
<dbReference type="Gene3D" id="3.60.15.10">
    <property type="entry name" value="Ribonuclease Z/Hydroxyacylglutathione hydrolase-like"/>
    <property type="match status" value="1"/>
</dbReference>
<dbReference type="PANTHER" id="PTHR30619">
    <property type="entry name" value="DNA INTERNALIZATION/COMPETENCE PROTEIN COMEC/REC2"/>
    <property type="match status" value="1"/>
</dbReference>